<comment type="caution">
    <text evidence="2">The sequence shown here is derived from an EMBL/GenBank/DDBJ whole genome shotgun (WGS) entry which is preliminary data.</text>
</comment>
<accession>A0A8J8NWQ5</accession>
<dbReference type="AlphaFoldDB" id="A0A8J8NWQ5"/>
<name>A0A8J8NWQ5_HALGN</name>
<gene>
    <name evidence="2" type="ORF">FGO68_gene13905</name>
</gene>
<evidence type="ECO:0000256" key="1">
    <source>
        <dbReference type="SAM" id="MobiDB-lite"/>
    </source>
</evidence>
<feature type="compositionally biased region" description="Polar residues" evidence="1">
    <location>
        <begin position="77"/>
        <end position="86"/>
    </location>
</feature>
<keyword evidence="3" id="KW-1185">Reference proteome</keyword>
<proteinExistence type="predicted"/>
<evidence type="ECO:0000313" key="2">
    <source>
        <dbReference type="EMBL" id="TNV81611.1"/>
    </source>
</evidence>
<dbReference type="EMBL" id="RRYP01005943">
    <property type="protein sequence ID" value="TNV81611.1"/>
    <property type="molecule type" value="Genomic_DNA"/>
</dbReference>
<feature type="region of interest" description="Disordered" evidence="1">
    <location>
        <begin position="55"/>
        <end position="86"/>
    </location>
</feature>
<feature type="compositionally biased region" description="Polar residues" evidence="1">
    <location>
        <begin position="60"/>
        <end position="71"/>
    </location>
</feature>
<reference evidence="2" key="1">
    <citation type="submission" date="2019-06" db="EMBL/GenBank/DDBJ databases">
        <authorList>
            <person name="Zheng W."/>
        </authorList>
    </citation>
    <scope>NUCLEOTIDE SEQUENCE</scope>
    <source>
        <strain evidence="2">QDHG01</strain>
    </source>
</reference>
<feature type="region of interest" description="Disordered" evidence="1">
    <location>
        <begin position="433"/>
        <end position="457"/>
    </location>
</feature>
<feature type="region of interest" description="Disordered" evidence="1">
    <location>
        <begin position="16"/>
        <end position="40"/>
    </location>
</feature>
<protein>
    <submittedName>
        <fullName evidence="2">Uncharacterized protein</fullName>
    </submittedName>
</protein>
<dbReference type="Proteomes" id="UP000785679">
    <property type="component" value="Unassembled WGS sequence"/>
</dbReference>
<organism evidence="2 3">
    <name type="scientific">Halteria grandinella</name>
    <dbReference type="NCBI Taxonomy" id="5974"/>
    <lineage>
        <taxon>Eukaryota</taxon>
        <taxon>Sar</taxon>
        <taxon>Alveolata</taxon>
        <taxon>Ciliophora</taxon>
        <taxon>Intramacronucleata</taxon>
        <taxon>Spirotrichea</taxon>
        <taxon>Stichotrichia</taxon>
        <taxon>Sporadotrichida</taxon>
        <taxon>Halteriidae</taxon>
        <taxon>Halteria</taxon>
    </lineage>
</organism>
<evidence type="ECO:0000313" key="3">
    <source>
        <dbReference type="Proteomes" id="UP000785679"/>
    </source>
</evidence>
<sequence>MNAQGVVTQNIASLQSTASKSVNSKVQRQPKNAGTAQGFDNNQIEIKQLAINARLRSHHSPSQAKVNSTLAQRPKTSKNSNTVQSSRRVRQVLFHANPQLQQSQQDHHLTIQYDAAPVMSGFHTSKAINGSRAQKNATCLSNGYRSGGIGCGKSIPPPSLDQTSTVWGKIENSGERNYNQTIHHSDYKNEQNAQKDKIVINLQYLFKIWNKQSDTASADKQLRIMEKIINEQERYIAILEDRPAINIIKQGIRSQNISNSRNQRELQRSVTPTNPSRIQEQEIEAALNRIGGTIALLESQMKVMRICNQKTLEQLSTASSKSIEEDMSNSPLHIGHLNETSCSPISEKRNAAKVIRQSESKKGYVRKDNDLLLKKQRAMKSGFGMRFSTFESNQDSVSLESPHRIAMHSSIMEKGAQFIMNRRRLMNYNSHAPQAVGNSQSQNTAATTASGATVIFS</sequence>